<proteinExistence type="predicted"/>
<feature type="transmembrane region" description="Helical" evidence="2">
    <location>
        <begin position="170"/>
        <end position="191"/>
    </location>
</feature>
<feature type="region of interest" description="Disordered" evidence="1">
    <location>
        <begin position="332"/>
        <end position="353"/>
    </location>
</feature>
<dbReference type="Proteomes" id="UP000010138">
    <property type="component" value="Unassembled WGS sequence"/>
</dbReference>
<feature type="transmembrane region" description="Helical" evidence="2">
    <location>
        <begin position="212"/>
        <end position="232"/>
    </location>
</feature>
<evidence type="ECO:0000256" key="2">
    <source>
        <dbReference type="SAM" id="Phobius"/>
    </source>
</evidence>
<gene>
    <name evidence="3" type="ORF">HMPREF9967_0724</name>
</gene>
<sequence>MSGNYSTREFREKLYDDLHVRLSNILILMCSIFIASIGLNMNSTAVVIGAMLISPLMTPIAGLGFGLAIFDTRLIEQSLKVLFTQVLVSLLVSALYFWISPLSYASSQLIARTSPTIWDVLIAIAGGIAGVIGSRKKEANNIVPGVAIATALMPPICTAGYGLANGNVRFLFGALYLFLINCGFIMLINIVGTRIMMKKSALSSFNELNIKIRIGLISLIVLLVLPASYSAVTLTMNEKRKQEIKQFVGKEFANYTVINQVYKSSNNELVLTVVGDPISEEELETIRQKQASYGIESVQLKVKQFHNSEKSDSETIKEFYENIDKYIDQKLSEKNLQNDRAKENEADNEADKD</sequence>
<feature type="transmembrane region" description="Helical" evidence="2">
    <location>
        <begin position="20"/>
        <end position="39"/>
    </location>
</feature>
<dbReference type="OrthoDB" id="9790659at2"/>
<comment type="caution">
    <text evidence="3">The sequence shown here is derived from an EMBL/GenBank/DDBJ whole genome shotgun (WGS) entry which is preliminary data.</text>
</comment>
<dbReference type="PANTHER" id="PTHR20992:SF9">
    <property type="entry name" value="AT15442P-RELATED"/>
    <property type="match status" value="1"/>
</dbReference>
<feature type="transmembrane region" description="Helical" evidence="2">
    <location>
        <begin position="82"/>
        <end position="104"/>
    </location>
</feature>
<dbReference type="RefSeq" id="WP_006149869.1">
    <property type="nucleotide sequence ID" value="NZ_AFNN01000005.1"/>
</dbReference>
<evidence type="ECO:0000313" key="3">
    <source>
        <dbReference type="EMBL" id="EGL87917.1"/>
    </source>
</evidence>
<keyword evidence="2" id="KW-1133">Transmembrane helix</keyword>
<accession>F5VYG5</accession>
<reference evidence="3 4" key="1">
    <citation type="submission" date="2011-04" db="EMBL/GenBank/DDBJ databases">
        <authorList>
            <person name="Durkin A.S."/>
            <person name="Radune D."/>
            <person name="Hostetler J."/>
            <person name="Torralba M."/>
            <person name="Gillis M."/>
            <person name="Methe B."/>
            <person name="Sutton G."/>
            <person name="Nelson K.E."/>
        </authorList>
    </citation>
    <scope>NUCLEOTIDE SEQUENCE [LARGE SCALE GENOMIC DNA]</scope>
    <source>
        <strain evidence="3 4">SK1076</strain>
    </source>
</reference>
<dbReference type="eggNOG" id="COG1808">
    <property type="taxonomic scope" value="Bacteria"/>
</dbReference>
<dbReference type="PANTHER" id="PTHR20992">
    <property type="entry name" value="AT15442P-RELATED"/>
    <property type="match status" value="1"/>
</dbReference>
<evidence type="ECO:0000256" key="1">
    <source>
        <dbReference type="SAM" id="MobiDB-lite"/>
    </source>
</evidence>
<dbReference type="Pfam" id="PF04087">
    <property type="entry name" value="DUF389"/>
    <property type="match status" value="1"/>
</dbReference>
<dbReference type="InterPro" id="IPR005240">
    <property type="entry name" value="DUF389"/>
</dbReference>
<organism evidence="3 4">
    <name type="scientific">Streptococcus infantis SK1076</name>
    <dbReference type="NCBI Taxonomy" id="1005705"/>
    <lineage>
        <taxon>Bacteria</taxon>
        <taxon>Bacillati</taxon>
        <taxon>Bacillota</taxon>
        <taxon>Bacilli</taxon>
        <taxon>Lactobacillales</taxon>
        <taxon>Streptococcaceae</taxon>
        <taxon>Streptococcus</taxon>
    </lineage>
</organism>
<feature type="transmembrane region" description="Helical" evidence="2">
    <location>
        <begin position="145"/>
        <end position="164"/>
    </location>
</feature>
<keyword evidence="2" id="KW-0472">Membrane</keyword>
<dbReference type="EMBL" id="AFNN01000005">
    <property type="protein sequence ID" value="EGL87917.1"/>
    <property type="molecule type" value="Genomic_DNA"/>
</dbReference>
<feature type="transmembrane region" description="Helical" evidence="2">
    <location>
        <begin position="45"/>
        <end position="70"/>
    </location>
</feature>
<dbReference type="AlphaFoldDB" id="F5VYG5"/>
<feature type="transmembrane region" description="Helical" evidence="2">
    <location>
        <begin position="116"/>
        <end position="133"/>
    </location>
</feature>
<evidence type="ECO:0000313" key="4">
    <source>
        <dbReference type="Proteomes" id="UP000010138"/>
    </source>
</evidence>
<name>F5VYG5_9STRE</name>
<keyword evidence="2" id="KW-0812">Transmembrane</keyword>
<protein>
    <submittedName>
        <fullName evidence="3">Putative membrane protein</fullName>
    </submittedName>
</protein>